<dbReference type="AlphaFoldDB" id="A0A345XM14"/>
<evidence type="ECO:0000313" key="3">
    <source>
        <dbReference type="Proteomes" id="UP000254425"/>
    </source>
</evidence>
<proteinExistence type="predicted"/>
<accession>A0A345XM14</accession>
<dbReference type="KEGG" id="sarm:DVA86_08500"/>
<dbReference type="Proteomes" id="UP000254425">
    <property type="component" value="Chromosome"/>
</dbReference>
<dbReference type="EMBL" id="CP031320">
    <property type="protein sequence ID" value="AXK32680.1"/>
    <property type="molecule type" value="Genomic_DNA"/>
</dbReference>
<keyword evidence="1" id="KW-1133">Transmembrane helix</keyword>
<evidence type="ECO:0000313" key="2">
    <source>
        <dbReference type="EMBL" id="AXK32680.1"/>
    </source>
</evidence>
<gene>
    <name evidence="2" type="ORF">DVA86_08500</name>
</gene>
<feature type="transmembrane region" description="Helical" evidence="1">
    <location>
        <begin position="17"/>
        <end position="39"/>
    </location>
</feature>
<keyword evidence="1" id="KW-0472">Membrane</keyword>
<reference evidence="2 3" key="1">
    <citation type="submission" date="2018-07" db="EMBL/GenBank/DDBJ databases">
        <title>Draft genome of the type strain Streptomyces armeniacus ATCC 15676.</title>
        <authorList>
            <person name="Labana P."/>
            <person name="Gosse J.T."/>
            <person name="Boddy C.N."/>
        </authorList>
    </citation>
    <scope>NUCLEOTIDE SEQUENCE [LARGE SCALE GENOMIC DNA]</scope>
    <source>
        <strain evidence="2 3">ATCC 15676</strain>
    </source>
</reference>
<name>A0A345XM14_9ACTN</name>
<protein>
    <submittedName>
        <fullName evidence="2">Uncharacterized protein</fullName>
    </submittedName>
</protein>
<keyword evidence="3" id="KW-1185">Reference proteome</keyword>
<organism evidence="2 3">
    <name type="scientific">Streptomyces armeniacus</name>
    <dbReference type="NCBI Taxonomy" id="83291"/>
    <lineage>
        <taxon>Bacteria</taxon>
        <taxon>Bacillati</taxon>
        <taxon>Actinomycetota</taxon>
        <taxon>Actinomycetes</taxon>
        <taxon>Kitasatosporales</taxon>
        <taxon>Streptomycetaceae</taxon>
        <taxon>Streptomyces</taxon>
    </lineage>
</organism>
<keyword evidence="1" id="KW-0812">Transmembrane</keyword>
<evidence type="ECO:0000256" key="1">
    <source>
        <dbReference type="SAM" id="Phobius"/>
    </source>
</evidence>
<feature type="transmembrane region" description="Helical" evidence="1">
    <location>
        <begin position="45"/>
        <end position="62"/>
    </location>
</feature>
<sequence length="70" mass="7825">MVNRLGWTVEQRAALRWYMAFITVVTVLGIVLSIGLIVAGNARGWGLLAFVVLFSGGVQIWYRSMRSQQP</sequence>